<evidence type="ECO:0000256" key="5">
    <source>
        <dbReference type="ARBA" id="ARBA00022840"/>
    </source>
</evidence>
<keyword evidence="1" id="KW-0723">Serine/threonine-protein kinase</keyword>
<gene>
    <name evidence="7" type="ORF">HGRIS_003436</name>
</gene>
<name>A0ABR3JGD5_9AGAR</name>
<dbReference type="Gene3D" id="1.10.510.10">
    <property type="entry name" value="Transferase(Phosphotransferase) domain 1"/>
    <property type="match status" value="1"/>
</dbReference>
<dbReference type="PROSITE" id="PS50011">
    <property type="entry name" value="PROTEIN_KINASE_DOM"/>
    <property type="match status" value="1"/>
</dbReference>
<dbReference type="Pfam" id="PF00069">
    <property type="entry name" value="Pkinase"/>
    <property type="match status" value="1"/>
</dbReference>
<dbReference type="InterPro" id="IPR008271">
    <property type="entry name" value="Ser/Thr_kinase_AS"/>
</dbReference>
<feature type="domain" description="Protein kinase" evidence="6">
    <location>
        <begin position="1"/>
        <end position="199"/>
    </location>
</feature>
<keyword evidence="8" id="KW-1185">Reference proteome</keyword>
<keyword evidence="3" id="KW-0547">Nucleotide-binding</keyword>
<keyword evidence="5" id="KW-0067">ATP-binding</keyword>
<dbReference type="PROSITE" id="PS00108">
    <property type="entry name" value="PROTEIN_KINASE_ST"/>
    <property type="match status" value="1"/>
</dbReference>
<evidence type="ECO:0000256" key="1">
    <source>
        <dbReference type="ARBA" id="ARBA00022527"/>
    </source>
</evidence>
<dbReference type="SUPFAM" id="SSF56112">
    <property type="entry name" value="Protein kinase-like (PK-like)"/>
    <property type="match status" value="1"/>
</dbReference>
<evidence type="ECO:0000256" key="2">
    <source>
        <dbReference type="ARBA" id="ARBA00022679"/>
    </source>
</evidence>
<evidence type="ECO:0000313" key="7">
    <source>
        <dbReference type="EMBL" id="KAL0954463.1"/>
    </source>
</evidence>
<comment type="caution">
    <text evidence="7">The sequence shown here is derived from an EMBL/GenBank/DDBJ whole genome shotgun (WGS) entry which is preliminary data.</text>
</comment>
<proteinExistence type="predicted"/>
<dbReference type="PANTHER" id="PTHR45646">
    <property type="entry name" value="SERINE/THREONINE-PROTEIN KINASE DOA-RELATED"/>
    <property type="match status" value="1"/>
</dbReference>
<evidence type="ECO:0000313" key="8">
    <source>
        <dbReference type="Proteomes" id="UP001556367"/>
    </source>
</evidence>
<evidence type="ECO:0000256" key="4">
    <source>
        <dbReference type="ARBA" id="ARBA00022777"/>
    </source>
</evidence>
<dbReference type="SMART" id="SM00220">
    <property type="entry name" value="S_TKc"/>
    <property type="match status" value="1"/>
</dbReference>
<organism evidence="7 8">
    <name type="scientific">Hohenbuehelia grisea</name>
    <dbReference type="NCBI Taxonomy" id="104357"/>
    <lineage>
        <taxon>Eukaryota</taxon>
        <taxon>Fungi</taxon>
        <taxon>Dikarya</taxon>
        <taxon>Basidiomycota</taxon>
        <taxon>Agaricomycotina</taxon>
        <taxon>Agaricomycetes</taxon>
        <taxon>Agaricomycetidae</taxon>
        <taxon>Agaricales</taxon>
        <taxon>Pleurotineae</taxon>
        <taxon>Pleurotaceae</taxon>
        <taxon>Hohenbuehelia</taxon>
    </lineage>
</organism>
<evidence type="ECO:0000259" key="6">
    <source>
        <dbReference type="PROSITE" id="PS50011"/>
    </source>
</evidence>
<dbReference type="InterPro" id="IPR051175">
    <property type="entry name" value="CLK_kinases"/>
</dbReference>
<dbReference type="InterPro" id="IPR011009">
    <property type="entry name" value="Kinase-like_dom_sf"/>
</dbReference>
<keyword evidence="2" id="KW-0808">Transferase</keyword>
<keyword evidence="4" id="KW-0418">Kinase</keyword>
<dbReference type="PANTHER" id="PTHR45646:SF11">
    <property type="entry name" value="SERINE_THREONINE-PROTEIN KINASE DOA"/>
    <property type="match status" value="1"/>
</dbReference>
<dbReference type="Proteomes" id="UP001556367">
    <property type="component" value="Unassembled WGS sequence"/>
</dbReference>
<dbReference type="InterPro" id="IPR000719">
    <property type="entry name" value="Prot_kinase_dom"/>
</dbReference>
<protein>
    <recommendedName>
        <fullName evidence="6">Protein kinase domain-containing protein</fullName>
    </recommendedName>
</protein>
<reference evidence="8" key="1">
    <citation type="submission" date="2024-06" db="EMBL/GenBank/DDBJ databases">
        <title>Multi-omics analyses provide insights into the biosynthesis of the anticancer antibiotic pleurotin in Hohenbuehelia grisea.</title>
        <authorList>
            <person name="Weaver J.A."/>
            <person name="Alberti F."/>
        </authorList>
    </citation>
    <scope>NUCLEOTIDE SEQUENCE [LARGE SCALE GENOMIC DNA]</scope>
    <source>
        <strain evidence="8">T-177</strain>
    </source>
</reference>
<dbReference type="EMBL" id="JASNQZ010000007">
    <property type="protein sequence ID" value="KAL0954463.1"/>
    <property type="molecule type" value="Genomic_DNA"/>
</dbReference>
<evidence type="ECO:0000256" key="3">
    <source>
        <dbReference type="ARBA" id="ARBA00022741"/>
    </source>
</evidence>
<sequence length="201" mass="22957">MILNIVHTDIKQDNIMFDVYGNSAPNFLAANVILSDFNTAMPPRGDHQSLIQPVALRSPEVIAGCEWGVKADIWNLGCIVFELLSGHPLFNPKPMERDDGGMITATQVHFAHIYSHVWADNEQGGRLLIHFAGGSHFLDLFDYELLKLKFGVDRYQSLQEVLQVYDLFTQELHDFLMSMLRIHPDDRLCARELLKHPWLCI</sequence>
<accession>A0ABR3JGD5</accession>